<dbReference type="Proteomes" id="UP001596492">
    <property type="component" value="Unassembled WGS sequence"/>
</dbReference>
<gene>
    <name evidence="3" type="ORF">ACFQS8_10245</name>
</gene>
<keyword evidence="2" id="KW-0560">Oxidoreductase</keyword>
<dbReference type="EMBL" id="JBHTBR010000005">
    <property type="protein sequence ID" value="MFC7291996.1"/>
    <property type="molecule type" value="Genomic_DNA"/>
</dbReference>
<keyword evidence="4" id="KW-1185">Reference proteome</keyword>
<dbReference type="SUPFAM" id="SSF51735">
    <property type="entry name" value="NAD(P)-binding Rossmann-fold domains"/>
    <property type="match status" value="1"/>
</dbReference>
<organism evidence="3 4">
    <name type="scientific">Hirschia litorea</name>
    <dbReference type="NCBI Taxonomy" id="1199156"/>
    <lineage>
        <taxon>Bacteria</taxon>
        <taxon>Pseudomonadati</taxon>
        <taxon>Pseudomonadota</taxon>
        <taxon>Alphaproteobacteria</taxon>
        <taxon>Hyphomonadales</taxon>
        <taxon>Hyphomonadaceae</taxon>
        <taxon>Hirschia</taxon>
    </lineage>
</organism>
<comment type="caution">
    <text evidence="3">The sequence shown here is derived from an EMBL/GenBank/DDBJ whole genome shotgun (WGS) entry which is preliminary data.</text>
</comment>
<accession>A0ABW2ILG9</accession>
<dbReference type="NCBIfam" id="NF006597">
    <property type="entry name" value="PRK09134.1"/>
    <property type="match status" value="1"/>
</dbReference>
<evidence type="ECO:0000313" key="3">
    <source>
        <dbReference type="EMBL" id="MFC7291996.1"/>
    </source>
</evidence>
<dbReference type="InterPro" id="IPR002347">
    <property type="entry name" value="SDR_fam"/>
</dbReference>
<dbReference type="PANTHER" id="PTHR43639">
    <property type="entry name" value="OXIDOREDUCTASE, SHORT-CHAIN DEHYDROGENASE/REDUCTASE FAMILY (AFU_ORTHOLOGUE AFUA_5G02870)"/>
    <property type="match status" value="1"/>
</dbReference>
<evidence type="ECO:0000256" key="2">
    <source>
        <dbReference type="ARBA" id="ARBA00023002"/>
    </source>
</evidence>
<protein>
    <submittedName>
        <fullName evidence="3">SDR family oxidoreductase</fullName>
    </submittedName>
</protein>
<dbReference type="Gene3D" id="3.40.50.720">
    <property type="entry name" value="NAD(P)-binding Rossmann-like Domain"/>
    <property type="match status" value="1"/>
</dbReference>
<dbReference type="PANTHER" id="PTHR43639:SF1">
    <property type="entry name" value="SHORT-CHAIN DEHYDROGENASE_REDUCTASE FAMILY PROTEIN"/>
    <property type="match status" value="1"/>
</dbReference>
<proteinExistence type="inferred from homology"/>
<sequence length="253" mass="26919">MIPKNALITGAGRRLGQEMATCLGARGFQVAIHYRSSKEGAQRTLDAVREAGGDGVLVQADLLDEQALAGLVPAATKGLGGPLGLLVNNASEFYDDDLKTHNVKSWNLHMGVNLRAPIALSQAFANQVSDTAKGLIVNLIDQRVWKLNPNFFSYTLSKSALLAATQTMAQALAPNIRVNGIGPGPTLQNERQSAEDFQQQVDATLTGEGSSPEEIVKALLYFIDAEAVTGQMLAVDGGQHLVWKTPDVDGVVE</sequence>
<dbReference type="InterPro" id="IPR036291">
    <property type="entry name" value="NAD(P)-bd_dom_sf"/>
</dbReference>
<dbReference type="Pfam" id="PF13561">
    <property type="entry name" value="adh_short_C2"/>
    <property type="match status" value="1"/>
</dbReference>
<dbReference type="PRINTS" id="PR00081">
    <property type="entry name" value="GDHRDH"/>
</dbReference>
<dbReference type="RefSeq" id="WP_382167239.1">
    <property type="nucleotide sequence ID" value="NZ_JBHTBR010000005.1"/>
</dbReference>
<dbReference type="PRINTS" id="PR00080">
    <property type="entry name" value="SDRFAMILY"/>
</dbReference>
<reference evidence="4" key="1">
    <citation type="journal article" date="2019" name="Int. J. Syst. Evol. Microbiol.">
        <title>The Global Catalogue of Microorganisms (GCM) 10K type strain sequencing project: providing services to taxonomists for standard genome sequencing and annotation.</title>
        <authorList>
            <consortium name="The Broad Institute Genomics Platform"/>
            <consortium name="The Broad Institute Genome Sequencing Center for Infectious Disease"/>
            <person name="Wu L."/>
            <person name="Ma J."/>
        </authorList>
    </citation>
    <scope>NUCLEOTIDE SEQUENCE [LARGE SCALE GENOMIC DNA]</scope>
    <source>
        <strain evidence="4">CCUG 51308</strain>
    </source>
</reference>
<evidence type="ECO:0000256" key="1">
    <source>
        <dbReference type="ARBA" id="ARBA00006484"/>
    </source>
</evidence>
<evidence type="ECO:0000313" key="4">
    <source>
        <dbReference type="Proteomes" id="UP001596492"/>
    </source>
</evidence>
<name>A0ABW2ILG9_9PROT</name>
<comment type="similarity">
    <text evidence="1">Belongs to the short-chain dehydrogenases/reductases (SDR) family.</text>
</comment>